<dbReference type="InterPro" id="IPR001460">
    <property type="entry name" value="PCN-bd_Tpept"/>
</dbReference>
<keyword evidence="4" id="KW-0812">Transmembrane</keyword>
<feature type="domain" description="Penicillin-binding protein dimerisation" evidence="6">
    <location>
        <begin position="103"/>
        <end position="170"/>
    </location>
</feature>
<dbReference type="PANTHER" id="PTHR30627">
    <property type="entry name" value="PEPTIDOGLYCAN D,D-TRANSPEPTIDASE"/>
    <property type="match status" value="1"/>
</dbReference>
<dbReference type="Proteomes" id="UP000808761">
    <property type="component" value="Unassembled WGS sequence"/>
</dbReference>
<keyword evidence="3 4" id="KW-0472">Membrane</keyword>
<comment type="subcellular location">
    <subcellularLocation>
        <location evidence="1">Membrane</location>
    </subcellularLocation>
</comment>
<name>A0A9D6UL32_UNCSA</name>
<reference evidence="7" key="1">
    <citation type="submission" date="2020-07" db="EMBL/GenBank/DDBJ databases">
        <title>Huge and variable diversity of episymbiotic CPR bacteria and DPANN archaea in groundwater ecosystems.</title>
        <authorList>
            <person name="He C.Y."/>
            <person name="Keren R."/>
            <person name="Whittaker M."/>
            <person name="Farag I.F."/>
            <person name="Doudna J."/>
            <person name="Cate J.H.D."/>
            <person name="Banfield J.F."/>
        </authorList>
    </citation>
    <scope>NUCLEOTIDE SEQUENCE</scope>
    <source>
        <strain evidence="7">NC_groundwater_1860_Pr3_B-0.1um_51_7</strain>
    </source>
</reference>
<evidence type="ECO:0000256" key="2">
    <source>
        <dbReference type="ARBA" id="ARBA00007171"/>
    </source>
</evidence>
<dbReference type="InterPro" id="IPR036138">
    <property type="entry name" value="PBP_dimer_sf"/>
</dbReference>
<evidence type="ECO:0000256" key="4">
    <source>
        <dbReference type="SAM" id="Phobius"/>
    </source>
</evidence>
<dbReference type="EMBL" id="JACRKR010000106">
    <property type="protein sequence ID" value="MBI5078803.1"/>
    <property type="molecule type" value="Genomic_DNA"/>
</dbReference>
<feature type="domain" description="Penicillin-binding protein transpeptidase" evidence="5">
    <location>
        <begin position="214"/>
        <end position="451"/>
    </location>
</feature>
<proteinExistence type="inferred from homology"/>
<evidence type="ECO:0000256" key="1">
    <source>
        <dbReference type="ARBA" id="ARBA00004370"/>
    </source>
</evidence>
<dbReference type="SUPFAM" id="SSF56601">
    <property type="entry name" value="beta-lactamase/transpeptidase-like"/>
    <property type="match status" value="1"/>
</dbReference>
<dbReference type="Pfam" id="PF03717">
    <property type="entry name" value="PBP_dimer"/>
    <property type="match status" value="1"/>
</dbReference>
<sequence>MELKRRISFLLLIFIVFFGIIILRLFDLQVIHHRFYQEKSLGQRTRIINRAANRGDILDCRGEILATSIDTYSVFTHLPAGQAGKNGFSWLVRKADFPEAERLRAQNPSEIFFLKEKKRVYPKGNLASQVIGFVGLDNQGLSGVELSWDKYLKGETGRVITEGDPTGRELYGALREVEPGSDGMNLTLTIDGNVQYVAEREIAEQIKKSRAASGMLIVMRAKTGEILALASKQDFDPNDYAKSLPRLWHPRFLDPYEPGSTFKVITTAAGLEEKVITLDTKLRALDQIEVGGRIIENSHPVRWPGPEISISKMLEESINTGVVQIGLKLGPEKFYRRIRKFGFGEETDFGMEGESPGIVRHWENWYKPDIGMMTFGQSIAVTPLQLLSAVSAFANDGKIIKPYLVKKIESADGKFVKTFARQERGQAVSERTASDMKELLRNVVLKGSGRRARM</sequence>
<evidence type="ECO:0000259" key="6">
    <source>
        <dbReference type="Pfam" id="PF03717"/>
    </source>
</evidence>
<dbReference type="InterPro" id="IPR050515">
    <property type="entry name" value="Beta-lactam/transpept"/>
</dbReference>
<feature type="non-terminal residue" evidence="7">
    <location>
        <position position="454"/>
    </location>
</feature>
<dbReference type="InterPro" id="IPR012338">
    <property type="entry name" value="Beta-lactam/transpept-like"/>
</dbReference>
<dbReference type="SUPFAM" id="SSF56519">
    <property type="entry name" value="Penicillin binding protein dimerisation domain"/>
    <property type="match status" value="1"/>
</dbReference>
<comment type="caution">
    <text evidence="7">The sequence shown here is derived from an EMBL/GenBank/DDBJ whole genome shotgun (WGS) entry which is preliminary data.</text>
</comment>
<organism evidence="7 8">
    <name type="scientific">Candidatus Saganbacteria bacterium</name>
    <dbReference type="NCBI Taxonomy" id="2575572"/>
    <lineage>
        <taxon>Bacteria</taxon>
        <taxon>Bacillati</taxon>
        <taxon>Saganbacteria</taxon>
    </lineage>
</organism>
<gene>
    <name evidence="7" type="ORF">HZB08_02150</name>
</gene>
<dbReference type="GO" id="GO:0005886">
    <property type="term" value="C:plasma membrane"/>
    <property type="evidence" value="ECO:0007669"/>
    <property type="project" value="TreeGrafter"/>
</dbReference>
<feature type="transmembrane region" description="Helical" evidence="4">
    <location>
        <begin position="7"/>
        <end position="26"/>
    </location>
</feature>
<evidence type="ECO:0000259" key="5">
    <source>
        <dbReference type="Pfam" id="PF00905"/>
    </source>
</evidence>
<evidence type="ECO:0000313" key="8">
    <source>
        <dbReference type="Proteomes" id="UP000808761"/>
    </source>
</evidence>
<evidence type="ECO:0000313" key="7">
    <source>
        <dbReference type="EMBL" id="MBI5078803.1"/>
    </source>
</evidence>
<dbReference type="AlphaFoldDB" id="A0A9D6UL32"/>
<dbReference type="GO" id="GO:0071555">
    <property type="term" value="P:cell wall organization"/>
    <property type="evidence" value="ECO:0007669"/>
    <property type="project" value="TreeGrafter"/>
</dbReference>
<evidence type="ECO:0000256" key="3">
    <source>
        <dbReference type="ARBA" id="ARBA00023136"/>
    </source>
</evidence>
<dbReference type="Gene3D" id="3.90.1310.10">
    <property type="entry name" value="Penicillin-binding protein 2a (Domain 2)"/>
    <property type="match status" value="1"/>
</dbReference>
<dbReference type="Gene3D" id="3.40.710.10">
    <property type="entry name" value="DD-peptidase/beta-lactamase superfamily"/>
    <property type="match status" value="1"/>
</dbReference>
<dbReference type="Pfam" id="PF00905">
    <property type="entry name" value="Transpeptidase"/>
    <property type="match status" value="1"/>
</dbReference>
<dbReference type="GO" id="GO:0008658">
    <property type="term" value="F:penicillin binding"/>
    <property type="evidence" value="ECO:0007669"/>
    <property type="project" value="InterPro"/>
</dbReference>
<dbReference type="PANTHER" id="PTHR30627:SF1">
    <property type="entry name" value="PEPTIDOGLYCAN D,D-TRANSPEPTIDASE FTSI"/>
    <property type="match status" value="1"/>
</dbReference>
<accession>A0A9D6UL32</accession>
<keyword evidence="4" id="KW-1133">Transmembrane helix</keyword>
<dbReference type="InterPro" id="IPR005311">
    <property type="entry name" value="PBP_dimer"/>
</dbReference>
<comment type="similarity">
    <text evidence="2">Belongs to the transpeptidase family.</text>
</comment>
<protein>
    <submittedName>
        <fullName evidence="7">Penicillin-binding protein 2</fullName>
    </submittedName>
</protein>